<dbReference type="Gene3D" id="3.30.930.10">
    <property type="entry name" value="Bira Bifunctional Protein, Domain 2"/>
    <property type="match status" value="1"/>
</dbReference>
<dbReference type="GO" id="GO:0006427">
    <property type="term" value="P:histidyl-tRNA aminoacylation"/>
    <property type="evidence" value="ECO:0007669"/>
    <property type="project" value="UniProtKB-UniRule"/>
</dbReference>
<dbReference type="EC" id="6.1.1.21" evidence="9"/>
<dbReference type="GO" id="GO:0140096">
    <property type="term" value="F:catalytic activity, acting on a protein"/>
    <property type="evidence" value="ECO:0007669"/>
    <property type="project" value="UniProtKB-ARBA"/>
</dbReference>
<comment type="similarity">
    <text evidence="1 9">Belongs to the class-II aminoacyl-tRNA synthetase family.</text>
</comment>
<dbReference type="GO" id="GO:0016740">
    <property type="term" value="F:transferase activity"/>
    <property type="evidence" value="ECO:0007669"/>
    <property type="project" value="UniProtKB-ARBA"/>
</dbReference>
<accession>A0AAE3LHM5</accession>
<evidence type="ECO:0000259" key="11">
    <source>
        <dbReference type="PROSITE" id="PS50862"/>
    </source>
</evidence>
<dbReference type="InterPro" id="IPR041715">
    <property type="entry name" value="HisRS-like_core"/>
</dbReference>
<dbReference type="InterPro" id="IPR033656">
    <property type="entry name" value="HisRS_anticodon"/>
</dbReference>
<comment type="subcellular location">
    <subcellularLocation>
        <location evidence="9">Cytoplasm</location>
    </subcellularLocation>
</comment>
<evidence type="ECO:0000256" key="1">
    <source>
        <dbReference type="ARBA" id="ARBA00008226"/>
    </source>
</evidence>
<dbReference type="SUPFAM" id="SSF52954">
    <property type="entry name" value="Class II aaRS ABD-related"/>
    <property type="match status" value="1"/>
</dbReference>
<dbReference type="PIRSF" id="PIRSF001549">
    <property type="entry name" value="His-tRNA_synth"/>
    <property type="match status" value="1"/>
</dbReference>
<proteinExistence type="inferred from homology"/>
<dbReference type="Pfam" id="PF03129">
    <property type="entry name" value="HGTP_anticodon"/>
    <property type="match status" value="1"/>
</dbReference>
<evidence type="ECO:0000256" key="3">
    <source>
        <dbReference type="ARBA" id="ARBA00022598"/>
    </source>
</evidence>
<dbReference type="NCBIfam" id="TIGR00442">
    <property type="entry name" value="hisS"/>
    <property type="match status" value="1"/>
</dbReference>
<dbReference type="Pfam" id="PF13393">
    <property type="entry name" value="tRNA-synt_His"/>
    <property type="match status" value="1"/>
</dbReference>
<dbReference type="RefSeq" id="WP_267301092.1">
    <property type="nucleotide sequence ID" value="NZ_JAOQJZ010000007.1"/>
</dbReference>
<keyword evidence="13" id="KW-1185">Reference proteome</keyword>
<dbReference type="CDD" id="cd00859">
    <property type="entry name" value="HisRS_anticodon"/>
    <property type="match status" value="1"/>
</dbReference>
<keyword evidence="6 9" id="KW-0648">Protein biosynthesis</keyword>
<dbReference type="InterPro" id="IPR036621">
    <property type="entry name" value="Anticodon-bd_dom_sf"/>
</dbReference>
<feature type="binding site" evidence="10">
    <location>
        <position position="259"/>
    </location>
    <ligand>
        <name>L-histidine</name>
        <dbReference type="ChEBI" id="CHEBI:57595"/>
    </ligand>
</feature>
<keyword evidence="5 9" id="KW-0067">ATP-binding</keyword>
<evidence type="ECO:0000256" key="10">
    <source>
        <dbReference type="PIRSR" id="PIRSR001549-1"/>
    </source>
</evidence>
<keyword evidence="3 9" id="KW-0436">Ligase</keyword>
<keyword evidence="4 9" id="KW-0547">Nucleotide-binding</keyword>
<feature type="binding site" evidence="10">
    <location>
        <position position="128"/>
    </location>
    <ligand>
        <name>L-histidine</name>
        <dbReference type="ChEBI" id="CHEBI:57595"/>
    </ligand>
</feature>
<evidence type="ECO:0000256" key="2">
    <source>
        <dbReference type="ARBA" id="ARBA00022490"/>
    </source>
</evidence>
<dbReference type="GO" id="GO:0005737">
    <property type="term" value="C:cytoplasm"/>
    <property type="evidence" value="ECO:0007669"/>
    <property type="project" value="UniProtKB-SubCell"/>
</dbReference>
<dbReference type="HAMAP" id="MF_00127">
    <property type="entry name" value="His_tRNA_synth"/>
    <property type="match status" value="1"/>
</dbReference>
<dbReference type="InterPro" id="IPR004516">
    <property type="entry name" value="HisRS/HisZ"/>
</dbReference>
<dbReference type="PANTHER" id="PTHR43707">
    <property type="entry name" value="HISTIDYL-TRNA SYNTHETASE"/>
    <property type="match status" value="1"/>
</dbReference>
<comment type="subunit">
    <text evidence="9">Homodimer.</text>
</comment>
<evidence type="ECO:0000313" key="12">
    <source>
        <dbReference type="EMBL" id="MCU6705868.1"/>
    </source>
</evidence>
<dbReference type="PROSITE" id="PS50862">
    <property type="entry name" value="AA_TRNA_LIGASE_II"/>
    <property type="match status" value="1"/>
</dbReference>
<feature type="binding site" evidence="10">
    <location>
        <begin position="263"/>
        <end position="264"/>
    </location>
    <ligand>
        <name>L-histidine</name>
        <dbReference type="ChEBI" id="CHEBI:57595"/>
    </ligand>
</feature>
<dbReference type="InterPro" id="IPR004154">
    <property type="entry name" value="Anticodon-bd"/>
</dbReference>
<dbReference type="AlphaFoldDB" id="A0AAE3LHM5"/>
<keyword evidence="7 9" id="KW-0030">Aminoacyl-tRNA synthetase</keyword>
<name>A0AAE3LHM5_9FIRM</name>
<comment type="caution">
    <text evidence="12">The sequence shown here is derived from an EMBL/GenBank/DDBJ whole genome shotgun (WGS) entry which is preliminary data.</text>
</comment>
<evidence type="ECO:0000256" key="7">
    <source>
        <dbReference type="ARBA" id="ARBA00023146"/>
    </source>
</evidence>
<keyword evidence="2 9" id="KW-0963">Cytoplasm</keyword>
<evidence type="ECO:0000256" key="5">
    <source>
        <dbReference type="ARBA" id="ARBA00022840"/>
    </source>
</evidence>
<dbReference type="PANTHER" id="PTHR43707:SF1">
    <property type="entry name" value="HISTIDINE--TRNA LIGASE, MITOCHONDRIAL-RELATED"/>
    <property type="match status" value="1"/>
</dbReference>
<dbReference type="SUPFAM" id="SSF55681">
    <property type="entry name" value="Class II aaRS and biotin synthetases"/>
    <property type="match status" value="1"/>
</dbReference>
<organism evidence="12 13">
    <name type="scientific">Hominimerdicola aceti</name>
    <dbReference type="NCBI Taxonomy" id="2981726"/>
    <lineage>
        <taxon>Bacteria</taxon>
        <taxon>Bacillati</taxon>
        <taxon>Bacillota</taxon>
        <taxon>Clostridia</taxon>
        <taxon>Eubacteriales</taxon>
        <taxon>Oscillospiraceae</taxon>
        <taxon>Hominimerdicola</taxon>
    </lineage>
</organism>
<evidence type="ECO:0000256" key="6">
    <source>
        <dbReference type="ARBA" id="ARBA00022917"/>
    </source>
</evidence>
<dbReference type="GO" id="GO:0005524">
    <property type="term" value="F:ATP binding"/>
    <property type="evidence" value="ECO:0007669"/>
    <property type="project" value="UniProtKB-UniRule"/>
</dbReference>
<dbReference type="Gene3D" id="3.40.50.800">
    <property type="entry name" value="Anticodon-binding domain"/>
    <property type="match status" value="1"/>
</dbReference>
<dbReference type="EMBL" id="JAOQJZ010000007">
    <property type="protein sequence ID" value="MCU6705868.1"/>
    <property type="molecule type" value="Genomic_DNA"/>
</dbReference>
<comment type="catalytic activity">
    <reaction evidence="8 9">
        <text>tRNA(His) + L-histidine + ATP = L-histidyl-tRNA(His) + AMP + diphosphate + H(+)</text>
        <dbReference type="Rhea" id="RHEA:17313"/>
        <dbReference type="Rhea" id="RHEA-COMP:9665"/>
        <dbReference type="Rhea" id="RHEA-COMP:9689"/>
        <dbReference type="ChEBI" id="CHEBI:15378"/>
        <dbReference type="ChEBI" id="CHEBI:30616"/>
        <dbReference type="ChEBI" id="CHEBI:33019"/>
        <dbReference type="ChEBI" id="CHEBI:57595"/>
        <dbReference type="ChEBI" id="CHEBI:78442"/>
        <dbReference type="ChEBI" id="CHEBI:78527"/>
        <dbReference type="ChEBI" id="CHEBI:456215"/>
        <dbReference type="EC" id="6.1.1.21"/>
    </reaction>
</comment>
<evidence type="ECO:0000256" key="9">
    <source>
        <dbReference type="HAMAP-Rule" id="MF_00127"/>
    </source>
</evidence>
<protein>
    <recommendedName>
        <fullName evidence="9">Histidine--tRNA ligase</fullName>
        <ecNumber evidence="9">6.1.1.21</ecNumber>
    </recommendedName>
    <alternativeName>
        <fullName evidence="9">Histidyl-tRNA synthetase</fullName>
        <shortName evidence="9">HisRS</shortName>
    </alternativeName>
</protein>
<dbReference type="InterPro" id="IPR006195">
    <property type="entry name" value="aa-tRNA-synth_II"/>
</dbReference>
<feature type="binding site" evidence="10">
    <location>
        <position position="114"/>
    </location>
    <ligand>
        <name>L-histidine</name>
        <dbReference type="ChEBI" id="CHEBI:57595"/>
    </ligand>
</feature>
<evidence type="ECO:0000256" key="4">
    <source>
        <dbReference type="ARBA" id="ARBA00022741"/>
    </source>
</evidence>
<sequence>MALIVKKPKGTEDIVPSKVYKWHTVEKIVSEAAEIYGFKEIRVPTFEETGLFVRSVGETTDVVQKEMYSVSAAGDSKFTLRPEGTSGTMRAVLENGIMNEGLPQKVYYILSFFRHENTQKGRLREFHQFGCEMVGSESPRADAEVISLAKSVLDRAGLRNIKLNINSIGCPTCRAEYRKALKEYFAARKDQLCETCRDRLDKNPMRILDCKIKHCQELGKDAPVILDYLCDDCKEHFEKLQEYLSVMGIDFDINPKIVRGLDYYTRTVFEFITDEIGAQGTVCGGGRYDGLIEQLGGKPTPALGFGLGLERLLMVMDAQGCDYMEPKTCDLYIVPMGEDALKKAMGIASELREEGCFVEYDLIGKGLNAQMKYANKTGAKFVMVLGDNEIESGVAKLKNMATGEQTDIKLDNTIAENFSNALMADMFKDIDADIEKFIGKEN</sequence>
<gene>
    <name evidence="9 12" type="primary">hisS</name>
    <name evidence="12" type="ORF">OCV57_08015</name>
</gene>
<dbReference type="InterPro" id="IPR045864">
    <property type="entry name" value="aa-tRNA-synth_II/BPL/LPL"/>
</dbReference>
<feature type="binding site" evidence="10">
    <location>
        <position position="132"/>
    </location>
    <ligand>
        <name>L-histidine</name>
        <dbReference type="ChEBI" id="CHEBI:57595"/>
    </ligand>
</feature>
<evidence type="ECO:0000256" key="8">
    <source>
        <dbReference type="ARBA" id="ARBA00047639"/>
    </source>
</evidence>
<feature type="binding site" evidence="10">
    <location>
        <begin position="83"/>
        <end position="85"/>
    </location>
    <ligand>
        <name>L-histidine</name>
        <dbReference type="ChEBI" id="CHEBI:57595"/>
    </ligand>
</feature>
<dbReference type="Proteomes" id="UP001208131">
    <property type="component" value="Unassembled WGS sequence"/>
</dbReference>
<feature type="domain" description="Aminoacyl-transfer RNA synthetases class-II family profile" evidence="11">
    <location>
        <begin position="25"/>
        <end position="326"/>
    </location>
</feature>
<reference evidence="12 13" key="1">
    <citation type="journal article" date="2021" name="ISME Commun">
        <title>Automated analysis of genomic sequences facilitates high-throughput and comprehensive description of bacteria.</title>
        <authorList>
            <person name="Hitch T.C.A."/>
        </authorList>
    </citation>
    <scope>NUCLEOTIDE SEQUENCE [LARGE SCALE GENOMIC DNA]</scope>
    <source>
        <strain evidence="12 13">Sanger_31</strain>
    </source>
</reference>
<dbReference type="GO" id="GO:0004821">
    <property type="term" value="F:histidine-tRNA ligase activity"/>
    <property type="evidence" value="ECO:0007669"/>
    <property type="project" value="UniProtKB-UniRule"/>
</dbReference>
<evidence type="ECO:0000313" key="13">
    <source>
        <dbReference type="Proteomes" id="UP001208131"/>
    </source>
</evidence>
<dbReference type="InterPro" id="IPR015807">
    <property type="entry name" value="His-tRNA-ligase"/>
</dbReference>
<dbReference type="CDD" id="cd00773">
    <property type="entry name" value="HisRS-like_core"/>
    <property type="match status" value="1"/>
</dbReference>